<dbReference type="OrthoDB" id="576140at2"/>
<evidence type="ECO:0000313" key="2">
    <source>
        <dbReference type="Proteomes" id="UP000185003"/>
    </source>
</evidence>
<evidence type="ECO:0000313" key="1">
    <source>
        <dbReference type="EMBL" id="SIN77279.1"/>
    </source>
</evidence>
<dbReference type="InterPro" id="IPR026325">
    <property type="entry name" value="DUF932"/>
</dbReference>
<sequence>MGHNINFNEKTQKYSLFAVKDPAWGGLGQVIADYPTSAEAISHAQLDFTVEKRPLFTFDTENNRGNLEKDTLIPEIEVPDYFATVRTDTDQVLGVVGSKYKVFQNIEAFNFMDTLAGEGVRYETAGALGNGEQIFITAVLPDHITIGRNDDILNYLFLKASHDGNGLVLGITPIRITCSNTLNAAIKNCSNLISIRHTENMETRLEDARRVLTKSAEVSAAYKEIFSRWAKIRISDKQLKKLIKMAMAPNPETLESVKQDEENFSSQFINVCDQVLNYHFEDHAQQMETTKGTLFGAFNAVTGYFQNVKTFKSSEEKLKSILYGGAAQVKAQRAFDLCKDFEKWNDF</sequence>
<dbReference type="STRING" id="536979.SAMN04488055_1258"/>
<dbReference type="NCBIfam" id="TIGR03299">
    <property type="entry name" value="LGT_TIGR03299"/>
    <property type="match status" value="1"/>
</dbReference>
<dbReference type="AlphaFoldDB" id="A0A1N6E2N4"/>
<organism evidence="1 2">
    <name type="scientific">Chitinophaga niabensis</name>
    <dbReference type="NCBI Taxonomy" id="536979"/>
    <lineage>
        <taxon>Bacteria</taxon>
        <taxon>Pseudomonadati</taxon>
        <taxon>Bacteroidota</taxon>
        <taxon>Chitinophagia</taxon>
        <taxon>Chitinophagales</taxon>
        <taxon>Chitinophagaceae</taxon>
        <taxon>Chitinophaga</taxon>
    </lineage>
</organism>
<dbReference type="RefSeq" id="WP_074238413.1">
    <property type="nucleotide sequence ID" value="NZ_FSRA01000001.1"/>
</dbReference>
<name>A0A1N6E2N4_9BACT</name>
<dbReference type="Pfam" id="PF06067">
    <property type="entry name" value="DUF932"/>
    <property type="match status" value="1"/>
</dbReference>
<proteinExistence type="predicted"/>
<accession>A0A1N6E2N4</accession>
<dbReference type="Proteomes" id="UP000185003">
    <property type="component" value="Unassembled WGS sequence"/>
</dbReference>
<reference evidence="1 2" key="1">
    <citation type="submission" date="2016-11" db="EMBL/GenBank/DDBJ databases">
        <authorList>
            <person name="Jaros S."/>
            <person name="Januszkiewicz K."/>
            <person name="Wedrychowicz H."/>
        </authorList>
    </citation>
    <scope>NUCLEOTIDE SEQUENCE [LARGE SCALE GENOMIC DNA]</scope>
    <source>
        <strain evidence="1 2">DSM 24787</strain>
    </source>
</reference>
<gene>
    <name evidence="1" type="ORF">SAMN04488055_1258</name>
</gene>
<dbReference type="EMBL" id="FSRA01000001">
    <property type="protein sequence ID" value="SIN77279.1"/>
    <property type="molecule type" value="Genomic_DNA"/>
</dbReference>
<keyword evidence="2" id="KW-1185">Reference proteome</keyword>
<protein>
    <submittedName>
        <fullName evidence="1">Phage/plasmid-like protein TIGR03299</fullName>
    </submittedName>
</protein>
<dbReference type="InterPro" id="IPR017686">
    <property type="entry name" value="Phg/plasmid-like_prot"/>
</dbReference>